<keyword evidence="5 6" id="KW-0408">Iron</keyword>
<dbReference type="OrthoDB" id="9795814at2"/>
<sequence length="126" mass="13910">MSENQTMSLYDRLGGEAAVNAAVDIFYDKVLSDYRINRFFDKTDMAKQVAHLKAFMTVAFGGPNEYTGRSLRDGHARLVAMGLNDSHFDIVMEHLGATMQQLNVPAELIEEAAALVESVRGEVLGK</sequence>
<keyword evidence="10" id="KW-1185">Reference proteome</keyword>
<evidence type="ECO:0000313" key="10">
    <source>
        <dbReference type="Proteomes" id="UP000008888"/>
    </source>
</evidence>
<dbReference type="SUPFAM" id="SSF46458">
    <property type="entry name" value="Globin-like"/>
    <property type="match status" value="1"/>
</dbReference>
<reference key="2">
    <citation type="submission" date="2011-05" db="EMBL/GenBank/DDBJ databases">
        <title>Complete genome sequence of the aerobic marine methanotroph Methylomonas methanica MC09.</title>
        <authorList>
            <person name="Boden R."/>
            <person name="Cunliffe M."/>
            <person name="Scanlan J."/>
            <person name="Moussard H."/>
            <person name="Kits K.D."/>
            <person name="Klotz M."/>
            <person name="Jetten M."/>
            <person name="Vuilleumier S."/>
            <person name="Han J."/>
            <person name="Peters L."/>
            <person name="Mikhailova N."/>
            <person name="Teshima H."/>
            <person name="Tapia R."/>
            <person name="Kyrpides N."/>
            <person name="Ivanova N."/>
            <person name="Pagani I."/>
            <person name="Cheng J.-F."/>
            <person name="Goodwin L."/>
            <person name="Han C."/>
            <person name="Hauser L."/>
            <person name="Land M."/>
            <person name="Lapidus A."/>
            <person name="Lucas S."/>
            <person name="Pitluck S."/>
            <person name="Woyke T."/>
            <person name="Stein L.Y."/>
            <person name="Murrell C."/>
        </authorList>
    </citation>
    <scope>NUCLEOTIDE SEQUENCE</scope>
    <source>
        <strain>MC09</strain>
    </source>
</reference>
<dbReference type="Pfam" id="PF01152">
    <property type="entry name" value="Bac_globin"/>
    <property type="match status" value="1"/>
</dbReference>
<feature type="binding site" description="distal binding residue" evidence="8">
    <location>
        <position position="51"/>
    </location>
    <ligand>
        <name>heme</name>
        <dbReference type="ChEBI" id="CHEBI:30413"/>
    </ligand>
    <ligandPart>
        <name>Fe</name>
        <dbReference type="ChEBI" id="CHEBI:18248"/>
    </ligandPart>
</feature>
<evidence type="ECO:0000256" key="8">
    <source>
        <dbReference type="PIRSR" id="PIRSR601486-1"/>
    </source>
</evidence>
<keyword evidence="2 6" id="KW-0813">Transport</keyword>
<dbReference type="Gene3D" id="1.10.490.10">
    <property type="entry name" value="Globins"/>
    <property type="match status" value="1"/>
</dbReference>
<dbReference type="GO" id="GO:0020037">
    <property type="term" value="F:heme binding"/>
    <property type="evidence" value="ECO:0007669"/>
    <property type="project" value="InterPro"/>
</dbReference>
<dbReference type="KEGG" id="mmt:Metme_0643"/>
<dbReference type="STRING" id="857087.Metme_0643"/>
<feature type="binding site" description="distal binding residue" evidence="8">
    <location>
        <position position="75"/>
    </location>
    <ligand>
        <name>heme</name>
        <dbReference type="ChEBI" id="CHEBI:30413"/>
    </ligand>
    <ligandPart>
        <name>Fe</name>
        <dbReference type="ChEBI" id="CHEBI:18248"/>
    </ligandPart>
</feature>
<dbReference type="AlphaFoldDB" id="G0A440"/>
<comment type="similarity">
    <text evidence="1 6">Belongs to the truncated hemoglobin family. Group I subfamily.</text>
</comment>
<protein>
    <recommendedName>
        <fullName evidence="6">Group 1 truncated hemoglobin</fullName>
    </recommendedName>
</protein>
<keyword evidence="3 6" id="KW-0349">Heme</keyword>
<gene>
    <name evidence="9" type="ordered locus">Metme_0643</name>
</gene>
<dbReference type="eggNOG" id="COG2346">
    <property type="taxonomic scope" value="Bacteria"/>
</dbReference>
<comment type="cofactor">
    <cofactor evidence="7">
        <name>heme</name>
        <dbReference type="ChEBI" id="CHEBI:30413"/>
    </cofactor>
    <text evidence="7">Binds 1 heme group per subunit.</text>
</comment>
<evidence type="ECO:0000256" key="6">
    <source>
        <dbReference type="PIRNR" id="PIRNR002030"/>
    </source>
</evidence>
<organism evidence="9 10">
    <name type="scientific">Methylomonas methanica (strain DSM 25384 / MC09)</name>
    <dbReference type="NCBI Taxonomy" id="857087"/>
    <lineage>
        <taxon>Bacteria</taxon>
        <taxon>Pseudomonadati</taxon>
        <taxon>Pseudomonadota</taxon>
        <taxon>Gammaproteobacteria</taxon>
        <taxon>Methylococcales</taxon>
        <taxon>Methylococcaceae</taxon>
        <taxon>Methylomonas</taxon>
    </lineage>
</organism>
<dbReference type="EMBL" id="CP002738">
    <property type="protein sequence ID" value="AEF99087.1"/>
    <property type="molecule type" value="Genomic_DNA"/>
</dbReference>
<accession>G0A440</accession>
<dbReference type="InterPro" id="IPR012292">
    <property type="entry name" value="Globin/Proto"/>
</dbReference>
<dbReference type="RefSeq" id="WP_013817358.1">
    <property type="nucleotide sequence ID" value="NC_015572.1"/>
</dbReference>
<feature type="binding site" description="proximal binding residue" evidence="7">
    <location>
        <position position="75"/>
    </location>
    <ligand>
        <name>heme</name>
        <dbReference type="ChEBI" id="CHEBI:30413"/>
    </ligand>
    <ligandPart>
        <name>Fe</name>
        <dbReference type="ChEBI" id="CHEBI:18248"/>
    </ligandPart>
</feature>
<dbReference type="GO" id="GO:0019825">
    <property type="term" value="F:oxygen binding"/>
    <property type="evidence" value="ECO:0007669"/>
    <property type="project" value="InterPro"/>
</dbReference>
<dbReference type="Proteomes" id="UP000008888">
    <property type="component" value="Chromosome"/>
</dbReference>
<dbReference type="InterPro" id="IPR001486">
    <property type="entry name" value="Hemoglobin_trunc"/>
</dbReference>
<evidence type="ECO:0000256" key="3">
    <source>
        <dbReference type="ARBA" id="ARBA00022617"/>
    </source>
</evidence>
<dbReference type="GO" id="GO:0005344">
    <property type="term" value="F:oxygen carrier activity"/>
    <property type="evidence" value="ECO:0007669"/>
    <property type="project" value="UniProtKB-UniRule"/>
</dbReference>
<keyword evidence="6" id="KW-0561">Oxygen transport</keyword>
<dbReference type="CDD" id="cd00454">
    <property type="entry name" value="TrHb1_N"/>
    <property type="match status" value="1"/>
</dbReference>
<dbReference type="PIRSF" id="PIRSF002030">
    <property type="entry name" value="Globin_Protozoa/Cyanobacteria"/>
    <property type="match status" value="1"/>
</dbReference>
<dbReference type="InterPro" id="IPR016339">
    <property type="entry name" value="Hemoglobin_trunc_I"/>
</dbReference>
<keyword evidence="4 6" id="KW-0479">Metal-binding</keyword>
<evidence type="ECO:0000256" key="1">
    <source>
        <dbReference type="ARBA" id="ARBA00009660"/>
    </source>
</evidence>
<dbReference type="GO" id="GO:0046872">
    <property type="term" value="F:metal ion binding"/>
    <property type="evidence" value="ECO:0007669"/>
    <property type="project" value="UniProtKB-UniRule"/>
</dbReference>
<proteinExistence type="inferred from homology"/>
<dbReference type="InterPro" id="IPR009050">
    <property type="entry name" value="Globin-like_sf"/>
</dbReference>
<evidence type="ECO:0000313" key="9">
    <source>
        <dbReference type="EMBL" id="AEF99087.1"/>
    </source>
</evidence>
<dbReference type="HOGENOM" id="CLU_103526_2_1_6"/>
<evidence type="ECO:0000256" key="5">
    <source>
        <dbReference type="ARBA" id="ARBA00023004"/>
    </source>
</evidence>
<evidence type="ECO:0000256" key="2">
    <source>
        <dbReference type="ARBA" id="ARBA00022448"/>
    </source>
</evidence>
<evidence type="ECO:0000256" key="4">
    <source>
        <dbReference type="ARBA" id="ARBA00022723"/>
    </source>
</evidence>
<evidence type="ECO:0000256" key="7">
    <source>
        <dbReference type="PIRSR" id="PIRSR002030-1"/>
    </source>
</evidence>
<reference evidence="10" key="3">
    <citation type="submission" date="2011-05" db="EMBL/GenBank/DDBJ databases">
        <title>Complete sequence of Methylomonas methanica MC09.</title>
        <authorList>
            <consortium name="US DOE Joint Genome Institute"/>
            <person name="Lucas S."/>
            <person name="Han J."/>
            <person name="Lapidus A."/>
            <person name="Cheng J.-F."/>
            <person name="Goodwin L."/>
            <person name="Pitluck S."/>
            <person name="Peters L."/>
            <person name="Mikhailova N."/>
            <person name="Teshima H."/>
            <person name="Han C."/>
            <person name="Tapia R."/>
            <person name="Land M."/>
            <person name="Hauser L."/>
            <person name="Kyrpides N."/>
            <person name="Ivanova N."/>
            <person name="Pagani I."/>
            <person name="Stein L."/>
            <person name="Woyke T."/>
        </authorList>
    </citation>
    <scope>NUCLEOTIDE SEQUENCE [LARGE SCALE GENOMIC DNA]</scope>
    <source>
        <strain evidence="10">MC09</strain>
    </source>
</reference>
<reference evidence="9 10" key="1">
    <citation type="journal article" date="2011" name="J. Bacteriol.">
        <title>Complete Genome Sequence of the Aerobic Marine Methanotroph Methylomonas methanica MC09.</title>
        <authorList>
            <person name="Boden R."/>
            <person name="Cunliffe M."/>
            <person name="Scanlan J."/>
            <person name="Moussard H."/>
            <person name="Kits K.D."/>
            <person name="Klotz M.G."/>
            <person name="Jetten M.S."/>
            <person name="Vuilleumier S."/>
            <person name="Han J."/>
            <person name="Peters L."/>
            <person name="Mikhailova N."/>
            <person name="Teshima H."/>
            <person name="Tapia R."/>
            <person name="Kyrpides N."/>
            <person name="Ivanova N."/>
            <person name="Pagani I."/>
            <person name="Cheng J.F."/>
            <person name="Goodwin L."/>
            <person name="Han C."/>
            <person name="Hauser L."/>
            <person name="Land M.L."/>
            <person name="Lapidus A."/>
            <person name="Lucas S."/>
            <person name="Pitluck S."/>
            <person name="Woyke T."/>
            <person name="Stein L."/>
            <person name="Murrell J.C."/>
        </authorList>
    </citation>
    <scope>NUCLEOTIDE SEQUENCE [LARGE SCALE GENOMIC DNA]</scope>
    <source>
        <strain evidence="9 10">MC09</strain>
    </source>
</reference>
<name>G0A440_METMM</name>